<organism evidence="1 2">
    <name type="scientific">Nelumbo nucifera</name>
    <name type="common">Sacred lotus</name>
    <dbReference type="NCBI Taxonomy" id="4432"/>
    <lineage>
        <taxon>Eukaryota</taxon>
        <taxon>Viridiplantae</taxon>
        <taxon>Streptophyta</taxon>
        <taxon>Embryophyta</taxon>
        <taxon>Tracheophyta</taxon>
        <taxon>Spermatophyta</taxon>
        <taxon>Magnoliopsida</taxon>
        <taxon>Proteales</taxon>
        <taxon>Nelumbonaceae</taxon>
        <taxon>Nelumbo</taxon>
    </lineage>
</organism>
<accession>A0A822YHR8</accession>
<proteinExistence type="predicted"/>
<dbReference type="EMBL" id="DUZY01000003">
    <property type="protein sequence ID" value="DAD30525.1"/>
    <property type="molecule type" value="Genomic_DNA"/>
</dbReference>
<name>A0A822YHR8_NELNU</name>
<sequence>MNLLLVISDLLLIDKGSTRVLFYLIAIQERRYENGKKKLRGEFSLFLLSSHYC</sequence>
<protein>
    <submittedName>
        <fullName evidence="1">Uncharacterized protein</fullName>
    </submittedName>
</protein>
<dbReference type="Proteomes" id="UP000607653">
    <property type="component" value="Unassembled WGS sequence"/>
</dbReference>
<gene>
    <name evidence="1" type="ORF">HUJ06_009376</name>
</gene>
<reference evidence="1 2" key="1">
    <citation type="journal article" date="2020" name="Mol. Biol. Evol.">
        <title>Distinct Expression and Methylation Patterns for Genes with Different Fates following a Single Whole-Genome Duplication in Flowering Plants.</title>
        <authorList>
            <person name="Shi T."/>
            <person name="Rahmani R.S."/>
            <person name="Gugger P.F."/>
            <person name="Wang M."/>
            <person name="Li H."/>
            <person name="Zhang Y."/>
            <person name="Li Z."/>
            <person name="Wang Q."/>
            <person name="Van de Peer Y."/>
            <person name="Marchal K."/>
            <person name="Chen J."/>
        </authorList>
    </citation>
    <scope>NUCLEOTIDE SEQUENCE [LARGE SCALE GENOMIC DNA]</scope>
    <source>
        <tissue evidence="1">Leaf</tissue>
    </source>
</reference>
<evidence type="ECO:0000313" key="1">
    <source>
        <dbReference type="EMBL" id="DAD30525.1"/>
    </source>
</evidence>
<keyword evidence="2" id="KW-1185">Reference proteome</keyword>
<dbReference type="AlphaFoldDB" id="A0A822YHR8"/>
<evidence type="ECO:0000313" key="2">
    <source>
        <dbReference type="Proteomes" id="UP000607653"/>
    </source>
</evidence>
<comment type="caution">
    <text evidence="1">The sequence shown here is derived from an EMBL/GenBank/DDBJ whole genome shotgun (WGS) entry which is preliminary data.</text>
</comment>